<feature type="compositionally biased region" description="Basic and acidic residues" evidence="1">
    <location>
        <begin position="134"/>
        <end position="146"/>
    </location>
</feature>
<dbReference type="Proteomes" id="UP001181693">
    <property type="component" value="Unassembled WGS sequence"/>
</dbReference>
<dbReference type="PANTHER" id="PTHR34348">
    <property type="entry name" value="SURFEIT LOCUS PROTEIN 2"/>
    <property type="match status" value="1"/>
</dbReference>
<feature type="region of interest" description="Disordered" evidence="1">
    <location>
        <begin position="131"/>
        <end position="233"/>
    </location>
</feature>
<sequence>MEELTEDVREFLGEHPELQPVPGNKVRFTLAGHELPCRLLDLQNFTAGKKYKRLMKVSFDCSKYEPHIVPSTKNEGQLFCKLTLRHITKSLEDIERHINGKRYQRALLKYEECQKLGVEYVPTCLRNRNKQHKVGNERQPAKKEPWEPDDSSGEDSDSGDSMSDLYPAHMFTKKNTDNGENGDIESDSDEEMEVEESVNNSQTKRSQKQAGPSRKKLKSHHKKSKNVRKAAKK</sequence>
<feature type="compositionally biased region" description="Acidic residues" evidence="1">
    <location>
        <begin position="180"/>
        <end position="196"/>
    </location>
</feature>
<evidence type="ECO:0000313" key="3">
    <source>
        <dbReference type="Proteomes" id="UP001181693"/>
    </source>
</evidence>
<gene>
    <name evidence="2" type="ORF">GDO54_017793</name>
</gene>
<proteinExistence type="predicted"/>
<dbReference type="InterPro" id="IPR008833">
    <property type="entry name" value="Surf2"/>
</dbReference>
<dbReference type="Pfam" id="PF05477">
    <property type="entry name" value="SURF2"/>
    <property type="match status" value="1"/>
</dbReference>
<keyword evidence="3" id="KW-1185">Reference proteome</keyword>
<feature type="compositionally biased region" description="Basic residues" evidence="1">
    <location>
        <begin position="213"/>
        <end position="233"/>
    </location>
</feature>
<protein>
    <recommendedName>
        <fullName evidence="4">Surfeit locus protein 2</fullName>
    </recommendedName>
</protein>
<accession>A0AAV3A3A9</accession>
<dbReference type="PANTHER" id="PTHR34348:SF1">
    <property type="entry name" value="SURFEIT LOCUS PROTEIN 2"/>
    <property type="match status" value="1"/>
</dbReference>
<evidence type="ECO:0000256" key="1">
    <source>
        <dbReference type="SAM" id="MobiDB-lite"/>
    </source>
</evidence>
<comment type="caution">
    <text evidence="2">The sequence shown here is derived from an EMBL/GenBank/DDBJ whole genome shotgun (WGS) entry which is preliminary data.</text>
</comment>
<name>A0AAV3A3A9_PYXAD</name>
<dbReference type="AlphaFoldDB" id="A0AAV3A3A9"/>
<evidence type="ECO:0008006" key="4">
    <source>
        <dbReference type="Google" id="ProtNLM"/>
    </source>
</evidence>
<evidence type="ECO:0000313" key="2">
    <source>
        <dbReference type="EMBL" id="DBA21073.1"/>
    </source>
</evidence>
<organism evidence="2 3">
    <name type="scientific">Pyxicephalus adspersus</name>
    <name type="common">African bullfrog</name>
    <dbReference type="NCBI Taxonomy" id="30357"/>
    <lineage>
        <taxon>Eukaryota</taxon>
        <taxon>Metazoa</taxon>
        <taxon>Chordata</taxon>
        <taxon>Craniata</taxon>
        <taxon>Vertebrata</taxon>
        <taxon>Euteleostomi</taxon>
        <taxon>Amphibia</taxon>
        <taxon>Batrachia</taxon>
        <taxon>Anura</taxon>
        <taxon>Neobatrachia</taxon>
        <taxon>Ranoidea</taxon>
        <taxon>Pyxicephalidae</taxon>
        <taxon>Pyxicephalinae</taxon>
        <taxon>Pyxicephalus</taxon>
    </lineage>
</organism>
<feature type="compositionally biased region" description="Acidic residues" evidence="1">
    <location>
        <begin position="147"/>
        <end position="158"/>
    </location>
</feature>
<dbReference type="EMBL" id="DYDO01000007">
    <property type="protein sequence ID" value="DBA21073.1"/>
    <property type="molecule type" value="Genomic_DNA"/>
</dbReference>
<reference evidence="2" key="1">
    <citation type="thesis" date="2020" institute="ProQuest LLC" country="789 East Eisenhower Parkway, Ann Arbor, MI, USA">
        <title>Comparative Genomics and Chromosome Evolution.</title>
        <authorList>
            <person name="Mudd A.B."/>
        </authorList>
    </citation>
    <scope>NUCLEOTIDE SEQUENCE</scope>
    <source>
        <strain evidence="2">1538</strain>
        <tissue evidence="2">Blood</tissue>
    </source>
</reference>